<name>A0A2H3BI54_9AGAR</name>
<organism evidence="2 3">
    <name type="scientific">Armillaria solidipes</name>
    <dbReference type="NCBI Taxonomy" id="1076256"/>
    <lineage>
        <taxon>Eukaryota</taxon>
        <taxon>Fungi</taxon>
        <taxon>Dikarya</taxon>
        <taxon>Basidiomycota</taxon>
        <taxon>Agaricomycotina</taxon>
        <taxon>Agaricomycetes</taxon>
        <taxon>Agaricomycetidae</taxon>
        <taxon>Agaricales</taxon>
        <taxon>Marasmiineae</taxon>
        <taxon>Physalacriaceae</taxon>
        <taxon>Armillaria</taxon>
    </lineage>
</organism>
<evidence type="ECO:0000256" key="1">
    <source>
        <dbReference type="SAM" id="MobiDB-lite"/>
    </source>
</evidence>
<proteinExistence type="predicted"/>
<dbReference type="AlphaFoldDB" id="A0A2H3BI54"/>
<feature type="region of interest" description="Disordered" evidence="1">
    <location>
        <begin position="255"/>
        <end position="276"/>
    </location>
</feature>
<feature type="compositionally biased region" description="Polar residues" evidence="1">
    <location>
        <begin position="259"/>
        <end position="268"/>
    </location>
</feature>
<evidence type="ECO:0000313" key="2">
    <source>
        <dbReference type="EMBL" id="PBK70535.1"/>
    </source>
</evidence>
<gene>
    <name evidence="2" type="ORF">ARMSODRAFT_974460</name>
</gene>
<keyword evidence="3" id="KW-1185">Reference proteome</keyword>
<sequence>MHGEFFPQKRISAFMKPAMSIPWRTLHRSSIDACQTAKQRKKKRALLIVHILIVWLSQLFHQEHADERVLRRIFHWRANSSLGSNQLYISYVGGMRGEKSRATRVDGTNPVFCDLVEQFGVEATPGGRDWRRRRDGRARRRKRQYLGGICDGDIEKGRRDSGYQEANGRGIDCIRDRIRTTWDIPASSRGPAAPSAHFFGRRSDITLPLLFFAAEDKDRASWEGDGSPQRREPLAVAPRDLICTVCPMSYPRQRREGLNNETVQSPSARSLGRIDSRPFGPPSGNASLFEVYTVSLTIPREPTRRVTTTCVRLISRSLDPFYYGAFLLDGQAAAAESSSQKAHLFELVGSFAFLVRLVLYLDNQIAKSTSYLFTALYQKF</sequence>
<protein>
    <submittedName>
        <fullName evidence="2">Uncharacterized protein</fullName>
    </submittedName>
</protein>
<accession>A0A2H3BI54</accession>
<dbReference type="Proteomes" id="UP000218334">
    <property type="component" value="Unassembled WGS sequence"/>
</dbReference>
<dbReference type="EMBL" id="KZ293426">
    <property type="protein sequence ID" value="PBK70535.1"/>
    <property type="molecule type" value="Genomic_DNA"/>
</dbReference>
<evidence type="ECO:0000313" key="3">
    <source>
        <dbReference type="Proteomes" id="UP000218334"/>
    </source>
</evidence>
<reference evidence="3" key="1">
    <citation type="journal article" date="2017" name="Nat. Ecol. Evol.">
        <title>Genome expansion and lineage-specific genetic innovations in the forest pathogenic fungi Armillaria.</title>
        <authorList>
            <person name="Sipos G."/>
            <person name="Prasanna A.N."/>
            <person name="Walter M.C."/>
            <person name="O'Connor E."/>
            <person name="Balint B."/>
            <person name="Krizsan K."/>
            <person name="Kiss B."/>
            <person name="Hess J."/>
            <person name="Varga T."/>
            <person name="Slot J."/>
            <person name="Riley R."/>
            <person name="Boka B."/>
            <person name="Rigling D."/>
            <person name="Barry K."/>
            <person name="Lee J."/>
            <person name="Mihaltcheva S."/>
            <person name="LaButti K."/>
            <person name="Lipzen A."/>
            <person name="Waldron R."/>
            <person name="Moloney N.M."/>
            <person name="Sperisen C."/>
            <person name="Kredics L."/>
            <person name="Vagvoelgyi C."/>
            <person name="Patrignani A."/>
            <person name="Fitzpatrick D."/>
            <person name="Nagy I."/>
            <person name="Doyle S."/>
            <person name="Anderson J.B."/>
            <person name="Grigoriev I.V."/>
            <person name="Gueldener U."/>
            <person name="Muensterkoetter M."/>
            <person name="Nagy L.G."/>
        </authorList>
    </citation>
    <scope>NUCLEOTIDE SEQUENCE [LARGE SCALE GENOMIC DNA]</scope>
    <source>
        <strain evidence="3">28-4</strain>
    </source>
</reference>